<reference evidence="2" key="1">
    <citation type="submission" date="2021-01" db="EMBL/GenBank/DDBJ databases">
        <authorList>
            <person name="Corre E."/>
            <person name="Pelletier E."/>
            <person name="Niang G."/>
            <person name="Scheremetjew M."/>
            <person name="Finn R."/>
            <person name="Kale V."/>
            <person name="Holt S."/>
            <person name="Cochrane G."/>
            <person name="Meng A."/>
            <person name="Brown T."/>
            <person name="Cohen L."/>
        </authorList>
    </citation>
    <scope>NUCLEOTIDE SEQUENCE</scope>
    <source>
        <strain evidence="2">CCMP127</strain>
    </source>
</reference>
<sequence>MDYGMNPVNSGGLFCSAVGGEIAPSTGEEKHNHDEQVIRQCDVTVHDVLLGRGRGPNMHPGNQRYREIIYANRDNYNKASNRTEQTRITREIVNHIKQNGRFLKRLETPKSQKKKKKRGSSTEDAWVVVSDATARLKVGQCLRYKLRQDAEQHDDGSMGEDCREEKFSHSTEKYSGGAIIPPIMEKKLFAPGAVNANVVEAEPIVSGQPSRKYRKVEVPEEPALDAEELQVLKAFKAHGMVQDDEDEDSLDGFLESPLWEAKGNTEALYVEDEPEPQGSLMGGYYDTMFGNAGSYDSNFAYGTGLISDAEVLTALGYPQPPPQPSSRPAVLCYCGCRINPSEAHKHKCVPGQGIFSMPCASPSGNWSAPRNHNDVLMSEPQEEPIRTIIAGGNDDNMVNMNNNTNTSLPMVIQSNDTMAKTMNLSNAWDGGPIQSGGTIQSVPPGMSSGPFHVPDSAPALRPRMYRPFMQNVT</sequence>
<protein>
    <recommendedName>
        <fullName evidence="1">DUF6824 domain-containing protein</fullName>
    </recommendedName>
</protein>
<evidence type="ECO:0000313" key="2">
    <source>
        <dbReference type="EMBL" id="CAE0408099.1"/>
    </source>
</evidence>
<organism evidence="2">
    <name type="scientific">Amphora coffeiformis</name>
    <dbReference type="NCBI Taxonomy" id="265554"/>
    <lineage>
        <taxon>Eukaryota</taxon>
        <taxon>Sar</taxon>
        <taxon>Stramenopiles</taxon>
        <taxon>Ochrophyta</taxon>
        <taxon>Bacillariophyta</taxon>
        <taxon>Bacillariophyceae</taxon>
        <taxon>Bacillariophycidae</taxon>
        <taxon>Thalassiophysales</taxon>
        <taxon>Catenulaceae</taxon>
        <taxon>Amphora</taxon>
    </lineage>
</organism>
<dbReference type="EMBL" id="HBIM01006898">
    <property type="protein sequence ID" value="CAE0408099.1"/>
    <property type="molecule type" value="Transcribed_RNA"/>
</dbReference>
<feature type="domain" description="DUF6824" evidence="1">
    <location>
        <begin position="47"/>
        <end position="143"/>
    </location>
</feature>
<gene>
    <name evidence="2" type="ORF">ACOF00016_LOCUS5874</name>
</gene>
<dbReference type="Pfam" id="PF20710">
    <property type="entry name" value="DUF6824"/>
    <property type="match status" value="1"/>
</dbReference>
<dbReference type="InterPro" id="IPR049227">
    <property type="entry name" value="DUF6824"/>
</dbReference>
<accession>A0A7S3L2R8</accession>
<name>A0A7S3L2R8_9STRA</name>
<evidence type="ECO:0000259" key="1">
    <source>
        <dbReference type="Pfam" id="PF20710"/>
    </source>
</evidence>
<dbReference type="AlphaFoldDB" id="A0A7S3L2R8"/>
<proteinExistence type="predicted"/>